<dbReference type="InterPro" id="IPR000719">
    <property type="entry name" value="Prot_kinase_dom"/>
</dbReference>
<evidence type="ECO:0000259" key="7">
    <source>
        <dbReference type="PROSITE" id="PS50011"/>
    </source>
</evidence>
<dbReference type="PROSITE" id="PS50011">
    <property type="entry name" value="PROTEIN_KINASE_DOM"/>
    <property type="match status" value="1"/>
</dbReference>
<feature type="domain" description="Protein kinase" evidence="7">
    <location>
        <begin position="122"/>
        <end position="374"/>
    </location>
</feature>
<feature type="binding site" evidence="6">
    <location>
        <position position="633"/>
    </location>
    <ligand>
        <name>Zn(2+)</name>
        <dbReference type="ChEBI" id="CHEBI:29105"/>
    </ligand>
</feature>
<keyword evidence="6" id="KW-0862">Zinc</keyword>
<evidence type="ECO:0000256" key="2">
    <source>
        <dbReference type="ARBA" id="ARBA00022679"/>
    </source>
</evidence>
<accession>I1X4K9</accession>
<keyword evidence="3" id="KW-0547">Nucleotide-binding</keyword>
<evidence type="ECO:0000256" key="4">
    <source>
        <dbReference type="ARBA" id="ARBA00022777"/>
    </source>
</evidence>
<feature type="binding site" evidence="6">
    <location>
        <position position="677"/>
    </location>
    <ligand>
        <name>Zn(2+)</name>
        <dbReference type="ChEBI" id="CHEBI:29105"/>
    </ligand>
</feature>
<dbReference type="PANTHER" id="PTHR24351">
    <property type="entry name" value="RIBOSOMAL PROTEIN S6 KINASE"/>
    <property type="match status" value="1"/>
</dbReference>
<evidence type="ECO:0000256" key="1">
    <source>
        <dbReference type="ARBA" id="ARBA00022527"/>
    </source>
</evidence>
<dbReference type="SUPFAM" id="SSF158745">
    <property type="entry name" value="LanC-like"/>
    <property type="match status" value="1"/>
</dbReference>
<dbReference type="Gene3D" id="1.50.10.20">
    <property type="match status" value="1"/>
</dbReference>
<keyword evidence="4 8" id="KW-0418">Kinase</keyword>
<dbReference type="SUPFAM" id="SSF56112">
    <property type="entry name" value="Protein kinase-like (PK-like)"/>
    <property type="match status" value="1"/>
</dbReference>
<keyword evidence="6" id="KW-0479">Metal-binding</keyword>
<dbReference type="PRINTS" id="PR01950">
    <property type="entry name" value="LANCSUPER"/>
</dbReference>
<sequence length="753" mass="83131">MITDKLVLNRLAQILPATSAVEKADPLGQVEGDYVLIVAESRLPPRSIPRELALLLLTFRQPATVIEAVITVAGAEGENPDAILERFYESLPQLIEQRYLGYAEKEVGQDAANVAADLPPGFSILRTLNRLEDTEVLLVRRANAVSVFKHARVASAGIAARLSQEAKVLQELDGTIAPHLYHAELDMPLPHLTLQAIPGISLWELHRNALLDRWEVDPVTIAENIVCAYRMLHDRGIVHCDVHPRNMLVRIDGSICLIDFEYAGWLPDVSHSKAVGVTPFFAPEVAAAELDRRPSHNTSATDQYSVSAVVTWLITGEHHINFSPDAHRALEQIRDGDLRDIKVTEPLRSVLEKSLSTRAEERFSSMAEFETAWKKSSAPYPRRHRPRAKHRFRRWAEQMSPGGTLWSATLKPPTASLYFGLAGAVWALAEGSTVLEWEDGIHYAVPWLHRLNRLISTDDAFIAPERGLASQDSSPHRLYHDACGIDLLTALVGSRLGLANVNESVKRYASAIVDDGRTELTDGLGGYLYGCALFKLLGAGDRVSSSADRAFSQIERQIRMKLESGTIGFLGLAHGLSGECYSLMAWCLVNRQPTPEILQPALDFLEEKFVPIGLGYEMPITDSNIDSNGASWCHGSSGQVFLWRLAARLTQNPKYLEHAEMFARAVWQTDWSIHQLCCGDVGGAFALSGLADELGDGKWQQRARELYDRTLLDAYTEPDPVSLFKGQAGGALLDAQLEADVPLVFPLCGEILV</sequence>
<dbReference type="GO" id="GO:0046872">
    <property type="term" value="F:metal ion binding"/>
    <property type="evidence" value="ECO:0007669"/>
    <property type="project" value="UniProtKB-KW"/>
</dbReference>
<organism evidence="8">
    <name type="scientific">uncultured bacterium ws020C1</name>
    <dbReference type="NCBI Taxonomy" id="1131823"/>
    <lineage>
        <taxon>Bacteria</taxon>
        <taxon>environmental samples</taxon>
    </lineage>
</organism>
<evidence type="ECO:0000256" key="6">
    <source>
        <dbReference type="PIRSR" id="PIRSR607822-1"/>
    </source>
</evidence>
<dbReference type="GO" id="GO:0005524">
    <property type="term" value="F:ATP binding"/>
    <property type="evidence" value="ECO:0007669"/>
    <property type="project" value="UniProtKB-KW"/>
</dbReference>
<dbReference type="EMBL" id="JQ256781">
    <property type="protein sequence ID" value="AFI78434.1"/>
    <property type="molecule type" value="Genomic_DNA"/>
</dbReference>
<protein>
    <submittedName>
        <fullName evidence="8">Serine/threonine protein kinase</fullName>
    </submittedName>
</protein>
<dbReference type="Pfam" id="PF00069">
    <property type="entry name" value="Pkinase"/>
    <property type="match status" value="1"/>
</dbReference>
<gene>
    <name evidence="8" type="ORF">ws020C1_0029</name>
</gene>
<dbReference type="SMART" id="SM00220">
    <property type="entry name" value="S_TKc"/>
    <property type="match status" value="1"/>
</dbReference>
<keyword evidence="1 8" id="KW-0723">Serine/threonine-protein kinase</keyword>
<dbReference type="Pfam" id="PF05147">
    <property type="entry name" value="LANC_like"/>
    <property type="match status" value="1"/>
</dbReference>
<evidence type="ECO:0000313" key="8">
    <source>
        <dbReference type="EMBL" id="AFI78434.1"/>
    </source>
</evidence>
<name>I1X4K9_9BACT</name>
<dbReference type="InterPro" id="IPR011009">
    <property type="entry name" value="Kinase-like_dom_sf"/>
</dbReference>
<proteinExistence type="predicted"/>
<evidence type="ECO:0000256" key="5">
    <source>
        <dbReference type="ARBA" id="ARBA00022840"/>
    </source>
</evidence>
<dbReference type="SMART" id="SM01260">
    <property type="entry name" value="LANC_like"/>
    <property type="match status" value="1"/>
</dbReference>
<dbReference type="AlphaFoldDB" id="I1X4K9"/>
<reference evidence="8" key="1">
    <citation type="journal article" date="2012" name="ISME J.">
        <title>Roseobacter clade bacteria are abundant in coastal sediments and encode a novel combination of sulfur oxidation genes.</title>
        <authorList>
            <person name="Lenk S."/>
            <person name="Moraru C."/>
            <person name="Hahnke S."/>
            <person name="Arnds J."/>
            <person name="Richter M."/>
            <person name="Kube M."/>
            <person name="Reinhardt R."/>
            <person name="Brinkhoff T."/>
            <person name="Harder J."/>
            <person name="Amann R."/>
            <person name="Mussmann M."/>
        </authorList>
    </citation>
    <scope>NUCLEOTIDE SEQUENCE</scope>
</reference>
<evidence type="ECO:0000256" key="3">
    <source>
        <dbReference type="ARBA" id="ARBA00022741"/>
    </source>
</evidence>
<keyword evidence="2" id="KW-0808">Transferase</keyword>
<dbReference type="GO" id="GO:0031179">
    <property type="term" value="P:peptide modification"/>
    <property type="evidence" value="ECO:0007669"/>
    <property type="project" value="InterPro"/>
</dbReference>
<keyword evidence="5" id="KW-0067">ATP-binding</keyword>
<dbReference type="InterPro" id="IPR007822">
    <property type="entry name" value="LANC-like"/>
</dbReference>
<dbReference type="GO" id="GO:0004674">
    <property type="term" value="F:protein serine/threonine kinase activity"/>
    <property type="evidence" value="ECO:0007669"/>
    <property type="project" value="UniProtKB-KW"/>
</dbReference>
<dbReference type="Gene3D" id="1.10.510.10">
    <property type="entry name" value="Transferase(Phosphotransferase) domain 1"/>
    <property type="match status" value="1"/>
</dbReference>